<protein>
    <recommendedName>
        <fullName evidence="5">DUF4794 domain-containing protein</fullName>
    </recommendedName>
</protein>
<feature type="chain" id="PRO_5009325346" description="DUF4794 domain-containing protein" evidence="2">
    <location>
        <begin position="26"/>
        <end position="209"/>
    </location>
</feature>
<reference evidence="3" key="1">
    <citation type="submission" date="2020-05" db="UniProtKB">
        <authorList>
            <consortium name="EnsemblMetazoa"/>
        </authorList>
    </citation>
    <scope>IDENTIFICATION</scope>
    <source>
        <strain evidence="3">USDA</strain>
    </source>
</reference>
<feature type="signal peptide" evidence="2">
    <location>
        <begin position="1"/>
        <end position="25"/>
    </location>
</feature>
<gene>
    <name evidence="3" type="primary">106084734</name>
</gene>
<evidence type="ECO:0000256" key="2">
    <source>
        <dbReference type="SAM" id="SignalP"/>
    </source>
</evidence>
<evidence type="ECO:0000313" key="3">
    <source>
        <dbReference type="EnsemblMetazoa" id="SCAU000684-PA"/>
    </source>
</evidence>
<dbReference type="VEuPathDB" id="VectorBase:SCAU000684"/>
<evidence type="ECO:0000256" key="1">
    <source>
        <dbReference type="SAM" id="MobiDB-lite"/>
    </source>
</evidence>
<name>A0A1I8NNR0_STOCA</name>
<keyword evidence="4" id="KW-1185">Reference proteome</keyword>
<organism evidence="3 4">
    <name type="scientific">Stomoxys calcitrans</name>
    <name type="common">Stable fly</name>
    <name type="synonym">Conops calcitrans</name>
    <dbReference type="NCBI Taxonomy" id="35570"/>
    <lineage>
        <taxon>Eukaryota</taxon>
        <taxon>Metazoa</taxon>
        <taxon>Ecdysozoa</taxon>
        <taxon>Arthropoda</taxon>
        <taxon>Hexapoda</taxon>
        <taxon>Insecta</taxon>
        <taxon>Pterygota</taxon>
        <taxon>Neoptera</taxon>
        <taxon>Endopterygota</taxon>
        <taxon>Diptera</taxon>
        <taxon>Brachycera</taxon>
        <taxon>Muscomorpha</taxon>
        <taxon>Muscoidea</taxon>
        <taxon>Muscidae</taxon>
        <taxon>Stomoxys</taxon>
    </lineage>
</organism>
<evidence type="ECO:0000313" key="4">
    <source>
        <dbReference type="Proteomes" id="UP000095300"/>
    </source>
</evidence>
<dbReference type="EnsemblMetazoa" id="SCAU000684-RA">
    <property type="protein sequence ID" value="SCAU000684-PA"/>
    <property type="gene ID" value="SCAU000684"/>
</dbReference>
<keyword evidence="2" id="KW-0732">Signal</keyword>
<dbReference type="KEGG" id="scac:106084734"/>
<sequence length="209" mass="22099">MTAFSKKVLISILFGVFVLLQNTMAQRPPFAGSRPPNGLNQKDKYNNNVVVVTQPEIQDRFGEGEAPISNQIPYGQPQRPPTGFVVTPVSVYTPINRPSTSTSGSSGSGFSAAATPNAENAGAVSFADRFGETDGSNAISGSASTTSTTPNPVHPLDAHGDQELINKLSKLPLDQQPFWFVNHKAIEAQRNSTVANIAPVQSSRGSFGG</sequence>
<proteinExistence type="predicted"/>
<dbReference type="AlphaFoldDB" id="A0A1I8NNR0"/>
<dbReference type="STRING" id="35570.A0A1I8NNR0"/>
<evidence type="ECO:0008006" key="5">
    <source>
        <dbReference type="Google" id="ProtNLM"/>
    </source>
</evidence>
<accession>A0A1I8NNR0</accession>
<dbReference type="OrthoDB" id="6612236at2759"/>
<feature type="region of interest" description="Disordered" evidence="1">
    <location>
        <begin position="132"/>
        <end position="159"/>
    </location>
</feature>
<dbReference type="Proteomes" id="UP000095300">
    <property type="component" value="Unassembled WGS sequence"/>
</dbReference>
<feature type="compositionally biased region" description="Low complexity" evidence="1">
    <location>
        <begin position="135"/>
        <end position="151"/>
    </location>
</feature>